<evidence type="ECO:0000313" key="2">
    <source>
        <dbReference type="EMBL" id="KZS90760.1"/>
    </source>
</evidence>
<gene>
    <name evidence="2" type="ORF">SISNIDRAFT_518850</name>
</gene>
<reference evidence="2 3" key="1">
    <citation type="journal article" date="2016" name="Mol. Biol. Evol.">
        <title>Comparative Genomics of Early-Diverging Mushroom-Forming Fungi Provides Insights into the Origins of Lignocellulose Decay Capabilities.</title>
        <authorList>
            <person name="Nagy L.G."/>
            <person name="Riley R."/>
            <person name="Tritt A."/>
            <person name="Adam C."/>
            <person name="Daum C."/>
            <person name="Floudas D."/>
            <person name="Sun H."/>
            <person name="Yadav J.S."/>
            <person name="Pangilinan J."/>
            <person name="Larsson K.H."/>
            <person name="Matsuura K."/>
            <person name="Barry K."/>
            <person name="Labutti K."/>
            <person name="Kuo R."/>
            <person name="Ohm R.A."/>
            <person name="Bhattacharya S.S."/>
            <person name="Shirouzu T."/>
            <person name="Yoshinaga Y."/>
            <person name="Martin F.M."/>
            <person name="Grigoriev I.V."/>
            <person name="Hibbett D.S."/>
        </authorList>
    </citation>
    <scope>NUCLEOTIDE SEQUENCE [LARGE SCALE GENOMIC DNA]</scope>
    <source>
        <strain evidence="2 3">HHB9708</strain>
    </source>
</reference>
<dbReference type="EMBL" id="KV419419">
    <property type="protein sequence ID" value="KZS90760.1"/>
    <property type="molecule type" value="Genomic_DNA"/>
</dbReference>
<keyword evidence="3" id="KW-1185">Reference proteome</keyword>
<dbReference type="AlphaFoldDB" id="A0A164RPS0"/>
<evidence type="ECO:0000313" key="3">
    <source>
        <dbReference type="Proteomes" id="UP000076722"/>
    </source>
</evidence>
<proteinExistence type="predicted"/>
<organism evidence="2 3">
    <name type="scientific">Sistotremastrum niveocremeum HHB9708</name>
    <dbReference type="NCBI Taxonomy" id="1314777"/>
    <lineage>
        <taxon>Eukaryota</taxon>
        <taxon>Fungi</taxon>
        <taxon>Dikarya</taxon>
        <taxon>Basidiomycota</taxon>
        <taxon>Agaricomycotina</taxon>
        <taxon>Agaricomycetes</taxon>
        <taxon>Sistotremastrales</taxon>
        <taxon>Sistotremastraceae</taxon>
        <taxon>Sertulicium</taxon>
        <taxon>Sertulicium niveocremeum</taxon>
    </lineage>
</organism>
<sequence length="277" mass="31218">MKWSRYINASDTSLLAAAADPPTQQIAGIVESCLGSTTTRVNTRVLSGLEYEKCEQGQQVLVQGLESDKSTRKKLKKNSDARPSASHHEYSPTGTRVRRDLRAWGVLHNGYPGEEDNDELVGEDYVQNYFGDFYNENRANPQADEDDEEAVEEAEDITDIDEIDHNLAVNFNAERRRVPRIQCPFDSQRVVNHLFDAINSAQQAEYVPPGYKYFPGEHGYVEWDPRSYITVNRQDVSVTLPGEVWVPRLAQWIRGVHFLTQLLVQANIQPAAAPAIG</sequence>
<feature type="region of interest" description="Disordered" evidence="1">
    <location>
        <begin position="65"/>
        <end position="94"/>
    </location>
</feature>
<accession>A0A164RPS0</accession>
<protein>
    <submittedName>
        <fullName evidence="2">Uncharacterized protein</fullName>
    </submittedName>
</protein>
<evidence type="ECO:0000256" key="1">
    <source>
        <dbReference type="SAM" id="MobiDB-lite"/>
    </source>
</evidence>
<name>A0A164RPS0_9AGAM</name>
<dbReference type="Proteomes" id="UP000076722">
    <property type="component" value="Unassembled WGS sequence"/>
</dbReference>